<evidence type="ECO:0000256" key="1">
    <source>
        <dbReference type="SAM" id="MobiDB-lite"/>
    </source>
</evidence>
<feature type="compositionally biased region" description="Basic and acidic residues" evidence="1">
    <location>
        <begin position="151"/>
        <end position="160"/>
    </location>
</feature>
<feature type="region of interest" description="Disordered" evidence="1">
    <location>
        <begin position="144"/>
        <end position="179"/>
    </location>
</feature>
<organism evidence="2">
    <name type="scientific">viral metagenome</name>
    <dbReference type="NCBI Taxonomy" id="1070528"/>
    <lineage>
        <taxon>unclassified sequences</taxon>
        <taxon>metagenomes</taxon>
        <taxon>organismal metagenomes</taxon>
    </lineage>
</organism>
<dbReference type="AlphaFoldDB" id="A0A6C0BNH0"/>
<reference evidence="2" key="1">
    <citation type="journal article" date="2020" name="Nature">
        <title>Giant virus diversity and host interactions through global metagenomics.</title>
        <authorList>
            <person name="Schulz F."/>
            <person name="Roux S."/>
            <person name="Paez-Espino D."/>
            <person name="Jungbluth S."/>
            <person name="Walsh D.A."/>
            <person name="Denef V.J."/>
            <person name="McMahon K.D."/>
            <person name="Konstantinidis K.T."/>
            <person name="Eloe-Fadrosh E.A."/>
            <person name="Kyrpides N.C."/>
            <person name="Woyke T."/>
        </authorList>
    </citation>
    <scope>NUCLEOTIDE SEQUENCE</scope>
    <source>
        <strain evidence="2">GVMAG-M-3300018080-19</strain>
    </source>
</reference>
<name>A0A6C0BNH0_9ZZZZ</name>
<protein>
    <submittedName>
        <fullName evidence="2">Uncharacterized protein</fullName>
    </submittedName>
</protein>
<proteinExistence type="predicted"/>
<evidence type="ECO:0000313" key="2">
    <source>
        <dbReference type="EMBL" id="QHS93736.1"/>
    </source>
</evidence>
<dbReference type="EMBL" id="MN739209">
    <property type="protein sequence ID" value="QHS93736.1"/>
    <property type="molecule type" value="Genomic_DNA"/>
</dbReference>
<sequence>MNVGADRTKVKEIRLTDNSRSLQDLSEDKVRDLVYENNTEFVPPPGFNPLPVQNADQAFILYHVSHMEQRPRSRDPAFCLLGAFRDQAEAIKFAGEHYADSKFAVYGSPAHLAWPIRVKFEDQNDQKSNIEVADAIVKAHEAHVKKRQADHKRNVEERRTGTGGESIKAQLQKSREERVKDPVSQAKYNKWAEEKEDQESTTCRFTADKLILGQRFAVIIVLDDIRPATLRGEQEEEPLITFLFASDDAKVCADYGMYTASKIYKHCDLRVVAMYTWLFPTLITENEIGEIKIANERIQKIVNTQRDTDAKLAKFEEFYDENDLFTDLPAADLAPGVTDLAPGVADSEKGAEPVLEDVD</sequence>
<accession>A0A6C0BNH0</accession>